<feature type="region of interest" description="Disordered" evidence="1">
    <location>
        <begin position="186"/>
        <end position="249"/>
    </location>
</feature>
<evidence type="ECO:0000256" key="1">
    <source>
        <dbReference type="SAM" id="MobiDB-lite"/>
    </source>
</evidence>
<feature type="region of interest" description="Disordered" evidence="1">
    <location>
        <begin position="56"/>
        <end position="79"/>
    </location>
</feature>
<feature type="non-terminal residue" evidence="3">
    <location>
        <position position="1"/>
    </location>
</feature>
<feature type="transmembrane region" description="Helical" evidence="2">
    <location>
        <begin position="547"/>
        <end position="568"/>
    </location>
</feature>
<gene>
    <name evidence="3" type="ORF">TRAPUB_1069</name>
</gene>
<accession>A0A1M2VKE0</accession>
<evidence type="ECO:0000313" key="3">
    <source>
        <dbReference type="EMBL" id="OJT08037.1"/>
    </source>
</evidence>
<evidence type="ECO:0000256" key="2">
    <source>
        <dbReference type="SAM" id="Phobius"/>
    </source>
</evidence>
<proteinExistence type="predicted"/>
<dbReference type="OrthoDB" id="2758598at2759"/>
<comment type="caution">
    <text evidence="3">The sequence shown here is derived from an EMBL/GenBank/DDBJ whole genome shotgun (WGS) entry which is preliminary data.</text>
</comment>
<dbReference type="EMBL" id="MNAD01001090">
    <property type="protein sequence ID" value="OJT08037.1"/>
    <property type="molecule type" value="Genomic_DNA"/>
</dbReference>
<keyword evidence="4" id="KW-1185">Reference proteome</keyword>
<protein>
    <submittedName>
        <fullName evidence="3">Uncharacterized protein</fullName>
    </submittedName>
</protein>
<keyword evidence="2" id="KW-0812">Transmembrane</keyword>
<dbReference type="AlphaFoldDB" id="A0A1M2VKE0"/>
<reference evidence="3 4" key="1">
    <citation type="submission" date="2016-10" db="EMBL/GenBank/DDBJ databases">
        <title>Genome sequence of the basidiomycete white-rot fungus Trametes pubescens.</title>
        <authorList>
            <person name="Makela M.R."/>
            <person name="Granchi Z."/>
            <person name="Peng M."/>
            <person name="De Vries R.P."/>
            <person name="Grigoriev I."/>
            <person name="Riley R."/>
            <person name="Hilden K."/>
        </authorList>
    </citation>
    <scope>NUCLEOTIDE SEQUENCE [LARGE SCALE GENOMIC DNA]</scope>
    <source>
        <strain evidence="3 4">FBCC735</strain>
    </source>
</reference>
<keyword evidence="2" id="KW-1133">Transmembrane helix</keyword>
<feature type="compositionally biased region" description="Basic and acidic residues" evidence="1">
    <location>
        <begin position="145"/>
        <end position="155"/>
    </location>
</feature>
<feature type="compositionally biased region" description="Low complexity" evidence="1">
    <location>
        <begin position="68"/>
        <end position="79"/>
    </location>
</feature>
<evidence type="ECO:0000313" key="4">
    <source>
        <dbReference type="Proteomes" id="UP000184267"/>
    </source>
</evidence>
<keyword evidence="2" id="KW-0472">Membrane</keyword>
<organism evidence="3 4">
    <name type="scientific">Trametes pubescens</name>
    <name type="common">White-rot fungus</name>
    <dbReference type="NCBI Taxonomy" id="154538"/>
    <lineage>
        <taxon>Eukaryota</taxon>
        <taxon>Fungi</taxon>
        <taxon>Dikarya</taxon>
        <taxon>Basidiomycota</taxon>
        <taxon>Agaricomycotina</taxon>
        <taxon>Agaricomycetes</taxon>
        <taxon>Polyporales</taxon>
        <taxon>Polyporaceae</taxon>
        <taxon>Trametes</taxon>
    </lineage>
</organism>
<name>A0A1M2VKE0_TRAPU</name>
<sequence>PRDMVARPSLWDHAASRSRLGCEASEAAVKISFANVDADASTADIAGTVHTVLNRKVPLPSRPPARQGLKPSGSSSSLSRLSPLRAIPIHFAPLDLSSNSTMNTSQAAAQQPLIVAGYRADAGRVVVTRVPLDGAPSPNVVLHVDRDADGGRFDHPAPSTGSGSDQDVDHSHEYVNQVRFGSPIFSSTSSADRYQGHDEYDVHGDLSSPAPSAVPSIDNYARSDVDDGAHSRLTSPALSPEQPIDDYANEDMYGAHGRFVSPALGPDQPVDNYADDNIYGVHGRFASPALSASQLINPNADPDVYTAHGRFASPALRGTHSVNGSVYDSYGRFASPVPGASHSVEDGGPYAGPGRLASPALIAFSPQAPGYTGDGDRTPTPNAREMDGSTHSLEHPIVTVSSRQMLASTVTYSDLPGGYDRVSGNVDAIPVNLGQEIVYLPRPFVRILENPESLAIIIAAPITRGTLSPVAAITHRKLRALFKDALDWYLKERGAFPGDMTVAIARTRGDGSIADPSVDIVHVRVFNDGYDFRVPTTEPYVPTTGTVVVALGALVVLLVIIGYIYTLLQDFATGVLGHAHALRVFTASVVLVVRAVLNTGNIAIEGLVYLKKEFDILFLKGLGRVLLRLERVAVLARQLAVA</sequence>
<feature type="region of interest" description="Disordered" evidence="1">
    <location>
        <begin position="145"/>
        <end position="168"/>
    </location>
</feature>
<dbReference type="Proteomes" id="UP000184267">
    <property type="component" value="Unassembled WGS sequence"/>
</dbReference>
<feature type="compositionally biased region" description="Basic and acidic residues" evidence="1">
    <location>
        <begin position="194"/>
        <end position="204"/>
    </location>
</feature>
<feature type="compositionally biased region" description="Basic and acidic residues" evidence="1">
    <location>
        <begin position="221"/>
        <end position="230"/>
    </location>
</feature>